<evidence type="ECO:0000313" key="2">
    <source>
        <dbReference type="EMBL" id="QCD92855.1"/>
    </source>
</evidence>
<feature type="coiled-coil region" evidence="1">
    <location>
        <begin position="80"/>
        <end position="107"/>
    </location>
</feature>
<organism evidence="2 3">
    <name type="scientific">Vigna unguiculata</name>
    <name type="common">Cowpea</name>
    <dbReference type="NCBI Taxonomy" id="3917"/>
    <lineage>
        <taxon>Eukaryota</taxon>
        <taxon>Viridiplantae</taxon>
        <taxon>Streptophyta</taxon>
        <taxon>Embryophyta</taxon>
        <taxon>Tracheophyta</taxon>
        <taxon>Spermatophyta</taxon>
        <taxon>Magnoliopsida</taxon>
        <taxon>eudicotyledons</taxon>
        <taxon>Gunneridae</taxon>
        <taxon>Pentapetalae</taxon>
        <taxon>rosids</taxon>
        <taxon>fabids</taxon>
        <taxon>Fabales</taxon>
        <taxon>Fabaceae</taxon>
        <taxon>Papilionoideae</taxon>
        <taxon>50 kb inversion clade</taxon>
        <taxon>NPAAA clade</taxon>
        <taxon>indigoferoid/millettioid clade</taxon>
        <taxon>Phaseoleae</taxon>
        <taxon>Vigna</taxon>
    </lineage>
</organism>
<reference evidence="2 3" key="1">
    <citation type="submission" date="2019-04" db="EMBL/GenBank/DDBJ databases">
        <title>An improved genome assembly and genetic linkage map for asparagus bean, Vigna unguiculata ssp. sesquipedialis.</title>
        <authorList>
            <person name="Xia Q."/>
            <person name="Zhang R."/>
            <person name="Dong Y."/>
        </authorList>
    </citation>
    <scope>NUCLEOTIDE SEQUENCE [LARGE SCALE GENOMIC DNA]</scope>
    <source>
        <tissue evidence="2">Leaf</tissue>
    </source>
</reference>
<gene>
    <name evidence="2" type="ORF">DEO72_LG5g924</name>
</gene>
<sequence length="113" mass="12995">MNGRRHIISVYKTWRQIVLQELQRKIKIQCWKDVARGKSRGKVYGTGDLVANIHHGVSSLTQPSTLACTIHPRPGQSVEIERLLEEVKQANMRVDETDKKYALVQEELSLMKQ</sequence>
<protein>
    <submittedName>
        <fullName evidence="2">Uncharacterized protein</fullName>
    </submittedName>
</protein>
<evidence type="ECO:0000256" key="1">
    <source>
        <dbReference type="SAM" id="Coils"/>
    </source>
</evidence>
<proteinExistence type="predicted"/>
<keyword evidence="1" id="KW-0175">Coiled coil</keyword>
<dbReference type="EMBL" id="CP039349">
    <property type="protein sequence ID" value="QCD92855.1"/>
    <property type="molecule type" value="Genomic_DNA"/>
</dbReference>
<keyword evidence="3" id="KW-1185">Reference proteome</keyword>
<dbReference type="AlphaFoldDB" id="A0A4D6LW06"/>
<evidence type="ECO:0000313" key="3">
    <source>
        <dbReference type="Proteomes" id="UP000501690"/>
    </source>
</evidence>
<accession>A0A4D6LW06</accession>
<dbReference type="Proteomes" id="UP000501690">
    <property type="component" value="Linkage Group LG5"/>
</dbReference>
<name>A0A4D6LW06_VIGUN</name>